<dbReference type="RefSeq" id="XP_007925019.1">
    <property type="nucleotide sequence ID" value="XM_007926828.1"/>
</dbReference>
<reference evidence="1 2" key="1">
    <citation type="journal article" date="2012" name="PLoS Pathog.">
        <title>Diverse lifestyles and strategies of plant pathogenesis encoded in the genomes of eighteen Dothideomycetes fungi.</title>
        <authorList>
            <person name="Ohm R.A."/>
            <person name="Feau N."/>
            <person name="Henrissat B."/>
            <person name="Schoch C.L."/>
            <person name="Horwitz B.A."/>
            <person name="Barry K.W."/>
            <person name="Condon B.J."/>
            <person name="Copeland A.C."/>
            <person name="Dhillon B."/>
            <person name="Glaser F."/>
            <person name="Hesse C.N."/>
            <person name="Kosti I."/>
            <person name="LaButti K."/>
            <person name="Lindquist E.A."/>
            <person name="Lucas S."/>
            <person name="Salamov A.A."/>
            <person name="Bradshaw R.E."/>
            <person name="Ciuffetti L."/>
            <person name="Hamelin R.C."/>
            <person name="Kema G.H.J."/>
            <person name="Lawrence C."/>
            <person name="Scott J.A."/>
            <person name="Spatafora J.W."/>
            <person name="Turgeon B.G."/>
            <person name="de Wit P.J.G.M."/>
            <person name="Zhong S."/>
            <person name="Goodwin S.B."/>
            <person name="Grigoriev I.V."/>
        </authorList>
    </citation>
    <scope>NUCLEOTIDE SEQUENCE [LARGE SCALE GENOMIC DNA]</scope>
    <source>
        <strain evidence="1 2">CIRAD86</strain>
    </source>
</reference>
<keyword evidence="2" id="KW-1185">Reference proteome</keyword>
<name>M2Z3K1_PSEFD</name>
<proteinExistence type="predicted"/>
<dbReference type="OrthoDB" id="3649027at2759"/>
<dbReference type="GeneID" id="19335485"/>
<organism evidence="1 2">
    <name type="scientific">Pseudocercospora fijiensis (strain CIRAD86)</name>
    <name type="common">Black leaf streak disease fungus</name>
    <name type="synonym">Mycosphaerella fijiensis</name>
    <dbReference type="NCBI Taxonomy" id="383855"/>
    <lineage>
        <taxon>Eukaryota</taxon>
        <taxon>Fungi</taxon>
        <taxon>Dikarya</taxon>
        <taxon>Ascomycota</taxon>
        <taxon>Pezizomycotina</taxon>
        <taxon>Dothideomycetes</taxon>
        <taxon>Dothideomycetidae</taxon>
        <taxon>Mycosphaerellales</taxon>
        <taxon>Mycosphaerellaceae</taxon>
        <taxon>Pseudocercospora</taxon>
    </lineage>
</organism>
<evidence type="ECO:0000313" key="2">
    <source>
        <dbReference type="Proteomes" id="UP000016932"/>
    </source>
</evidence>
<dbReference type="EMBL" id="KB446557">
    <property type="protein sequence ID" value="EME84395.1"/>
    <property type="molecule type" value="Genomic_DNA"/>
</dbReference>
<evidence type="ECO:0000313" key="1">
    <source>
        <dbReference type="EMBL" id="EME84395.1"/>
    </source>
</evidence>
<dbReference type="AlphaFoldDB" id="M2Z3K1"/>
<gene>
    <name evidence="1" type="ORF">MYCFIDRAFT_195457</name>
</gene>
<dbReference type="KEGG" id="pfj:MYCFIDRAFT_195457"/>
<dbReference type="eggNOG" id="ENOG502RM05">
    <property type="taxonomic scope" value="Eukaryota"/>
</dbReference>
<accession>M2Z3K1</accession>
<dbReference type="VEuPathDB" id="FungiDB:MYCFIDRAFT_195457"/>
<sequence>MVILSQSSRKALARQTSYRKASQGVHCSQLSSVEGASVLLDQYPFLFRFDRALYVIKLTRTMANTTIEFAWALQVDIATLGGHLEAYEKLQSTIATLRLCNRFGQGNKATIAKLPVELVQNVENFLLEAERLKLKKQWVRDLTCWEQQCRPTEHMSREEILECYNEWRGSITPGSWEDECVCECGDVHALDEFPESELDTINEILEGYYDGSWHRDQWCDEHEARIESWFRRTGEPTQKSRGTFDRLSSILSKHFGLETWITHVHEHGEPVFPSPNNLHSTKAYLRLPAKSSVRYDQRQDYTRCHMEPFRVKTEFGLAGALSLPPEPEPRSLARFAHACKVLRLSYVPSEPSPSTIAFENSDSDKLPDVTLTGKTSVDARPQMTMFVRSNDETEDW</sequence>
<protein>
    <submittedName>
        <fullName evidence="1">Uncharacterized protein</fullName>
    </submittedName>
</protein>
<dbReference type="Proteomes" id="UP000016932">
    <property type="component" value="Unassembled WGS sequence"/>
</dbReference>
<dbReference type="HOGENOM" id="CLU_696618_0_0_1"/>